<name>A0ACC4DXF4_PURLI</name>
<comment type="caution">
    <text evidence="1">The sequence shown here is derived from an EMBL/GenBank/DDBJ whole genome shotgun (WGS) entry which is preliminary data.</text>
</comment>
<accession>A0ACC4DXF4</accession>
<protein>
    <submittedName>
        <fullName evidence="1">Uncharacterized protein</fullName>
    </submittedName>
</protein>
<organism evidence="1 2">
    <name type="scientific">Purpureocillium lilacinum</name>
    <name type="common">Paecilomyces lilacinus</name>
    <dbReference type="NCBI Taxonomy" id="33203"/>
    <lineage>
        <taxon>Eukaryota</taxon>
        <taxon>Fungi</taxon>
        <taxon>Dikarya</taxon>
        <taxon>Ascomycota</taxon>
        <taxon>Pezizomycotina</taxon>
        <taxon>Sordariomycetes</taxon>
        <taxon>Hypocreomycetidae</taxon>
        <taxon>Hypocreales</taxon>
        <taxon>Ophiocordycipitaceae</taxon>
        <taxon>Purpureocillium</taxon>
    </lineage>
</organism>
<gene>
    <name evidence="1" type="ORF">ACCO45_006159</name>
</gene>
<dbReference type="EMBL" id="JBGNUJ010000004">
    <property type="protein sequence ID" value="KAL3961042.1"/>
    <property type="molecule type" value="Genomic_DNA"/>
</dbReference>
<reference evidence="1" key="1">
    <citation type="submission" date="2024-12" db="EMBL/GenBank/DDBJ databases">
        <title>Comparative genomics and development of molecular markers within Purpureocillium lilacinum and among Purpureocillium species.</title>
        <authorList>
            <person name="Yeh Z.-Y."/>
            <person name="Ni N.-T."/>
            <person name="Lo P.-H."/>
            <person name="Mushyakhwo K."/>
            <person name="Lin C.-F."/>
            <person name="Nai Y.-S."/>
        </authorList>
    </citation>
    <scope>NUCLEOTIDE SEQUENCE</scope>
    <source>
        <strain evidence="1">NCHU-NPUST-175</strain>
    </source>
</reference>
<keyword evidence="2" id="KW-1185">Reference proteome</keyword>
<sequence>MGPYSCHTYPSKQSITWPQAASEATIWPTAKTGRHVIVTDLVAPELEPTSSNAAEPTQTHERRYYTISAATIEPWARPLDTEPGWVERAAESTREPKRRQYRKRYQYGQLREPLSCRLVRLVGTTLQHGTNFDSMRCRVDKTHDQRNKTGFANIANFVGSVDIDWHSFPSYSSSSLWARSLIMDPSLDRTRRRRETTRSKLRYYKTNILQSETRFSKARIISYQSDTFYDRRVGLRWQGLPLGQPLAPSDSSGSTSRVASETHFRPSSARSTSPDIEATPRHHDSSSQAIHPPRTVF</sequence>
<dbReference type="Proteomes" id="UP001638806">
    <property type="component" value="Unassembled WGS sequence"/>
</dbReference>
<evidence type="ECO:0000313" key="2">
    <source>
        <dbReference type="Proteomes" id="UP001638806"/>
    </source>
</evidence>
<evidence type="ECO:0000313" key="1">
    <source>
        <dbReference type="EMBL" id="KAL3961042.1"/>
    </source>
</evidence>
<proteinExistence type="predicted"/>